<evidence type="ECO:0000313" key="2">
    <source>
        <dbReference type="Proteomes" id="UP000321922"/>
    </source>
</evidence>
<protein>
    <submittedName>
        <fullName evidence="1">Uncharacterized protein</fullName>
    </submittedName>
</protein>
<reference evidence="1 2" key="1">
    <citation type="submission" date="2019-07" db="EMBL/GenBank/DDBJ databases">
        <title>Whole genome shotgun sequence of Vibrio sagamiensis NBRC 104589.</title>
        <authorList>
            <person name="Hosoyama A."/>
            <person name="Uohara A."/>
            <person name="Ohji S."/>
            <person name="Ichikawa N."/>
        </authorList>
    </citation>
    <scope>NUCLEOTIDE SEQUENCE [LARGE SCALE GENOMIC DNA]</scope>
    <source>
        <strain evidence="1 2">NBRC 104589</strain>
    </source>
</reference>
<gene>
    <name evidence="1" type="ORF">VSA01S_18040</name>
</gene>
<sequence>MTFDERQQENDRILITSALAHYQPAKTSDGSERAIFSIDNHPTKRKHRRITPQTMHATSTRNKGVSRLNCSEDVFEHLKVQRTIKALSPIVASWLVYRYGENPPQTLLPLLIEAVMDQLPLTKCRKKTQQNVRLMLTERLSRREFDDCLQRHLFESMGVSEQAYYASYAKHNTNITKQIQALDQQSLLAFFQCHNDSSESK</sequence>
<dbReference type="AlphaFoldDB" id="A0A511QGX4"/>
<proteinExistence type="predicted"/>
<name>A0A511QGX4_9VIBR</name>
<dbReference type="Proteomes" id="UP000321922">
    <property type="component" value="Unassembled WGS sequence"/>
</dbReference>
<keyword evidence="2" id="KW-1185">Reference proteome</keyword>
<accession>A0A511QGX4</accession>
<comment type="caution">
    <text evidence="1">The sequence shown here is derived from an EMBL/GenBank/DDBJ whole genome shotgun (WGS) entry which is preliminary data.</text>
</comment>
<organism evidence="1 2">
    <name type="scientific">Vibrio sagamiensis NBRC 104589</name>
    <dbReference type="NCBI Taxonomy" id="1219064"/>
    <lineage>
        <taxon>Bacteria</taxon>
        <taxon>Pseudomonadati</taxon>
        <taxon>Pseudomonadota</taxon>
        <taxon>Gammaproteobacteria</taxon>
        <taxon>Vibrionales</taxon>
        <taxon>Vibrionaceae</taxon>
        <taxon>Vibrio</taxon>
    </lineage>
</organism>
<dbReference type="EMBL" id="BJXJ01000015">
    <property type="protein sequence ID" value="GEM75692.1"/>
    <property type="molecule type" value="Genomic_DNA"/>
</dbReference>
<evidence type="ECO:0000313" key="1">
    <source>
        <dbReference type="EMBL" id="GEM75692.1"/>
    </source>
</evidence>